<protein>
    <submittedName>
        <fullName evidence="2">Nitrous oxide-stimulated promoter</fullName>
    </submittedName>
</protein>
<gene>
    <name evidence="2" type="ordered locus">Desdi_0586</name>
</gene>
<evidence type="ECO:0000313" key="2">
    <source>
        <dbReference type="EMBL" id="AGA68119.1"/>
    </source>
</evidence>
<feature type="region of interest" description="Disordered" evidence="1">
    <location>
        <begin position="100"/>
        <end position="125"/>
    </location>
</feature>
<dbReference type="HOGENOM" id="CLU_138593_1_0_9"/>
<dbReference type="RefSeq" id="WP_015261122.1">
    <property type="nucleotide sequence ID" value="NC_019903.1"/>
</dbReference>
<dbReference type="Proteomes" id="UP000010797">
    <property type="component" value="Chromosome"/>
</dbReference>
<name>L0F2R2_DESDL</name>
<proteinExistence type="predicted"/>
<dbReference type="OrthoDB" id="164329at2"/>
<accession>L0F2R2</accession>
<dbReference type="NCBIfam" id="NF007714">
    <property type="entry name" value="PRK10410.1-2"/>
    <property type="match status" value="1"/>
</dbReference>
<dbReference type="STRING" id="871963.Desdi_0586"/>
<feature type="compositionally biased region" description="Polar residues" evidence="1">
    <location>
        <begin position="112"/>
        <end position="125"/>
    </location>
</feature>
<dbReference type="Pfam" id="PF11756">
    <property type="entry name" value="YgbA_NO"/>
    <property type="match status" value="1"/>
</dbReference>
<reference evidence="3" key="1">
    <citation type="submission" date="2012-02" db="EMBL/GenBank/DDBJ databases">
        <title>Complete sequence of Desulfitobacterium dichloroeliminans LMG P-21439.</title>
        <authorList>
            <person name="Lucas S."/>
            <person name="Han J."/>
            <person name="Lapidus A."/>
            <person name="Cheng J.-F."/>
            <person name="Goodwin L."/>
            <person name="Pitluck S."/>
            <person name="Peters L."/>
            <person name="Ovchinnikova G."/>
            <person name="Teshima H."/>
            <person name="Detter J.C."/>
            <person name="Han C."/>
            <person name="Tapia R."/>
            <person name="Land M."/>
            <person name="Hauser L."/>
            <person name="Kyrpides N."/>
            <person name="Ivanova N."/>
            <person name="Pagani I."/>
            <person name="Kruse T."/>
            <person name="de Vos W.M."/>
            <person name="Boon N."/>
            <person name="Smidt H."/>
            <person name="Woyke T."/>
        </authorList>
    </citation>
    <scope>NUCLEOTIDE SEQUENCE [LARGE SCALE GENOMIC DNA]</scope>
    <source>
        <strain evidence="3">LMG P-21439 / DCA1</strain>
    </source>
</reference>
<dbReference type="InterPro" id="IPR020483">
    <property type="entry name" value="Uncharacterised_YgbA"/>
</dbReference>
<dbReference type="AlphaFoldDB" id="L0F2R2"/>
<organism evidence="2 3">
    <name type="scientific">Desulfitobacterium dichloroeliminans (strain LMG P-21439 / DCA1)</name>
    <dbReference type="NCBI Taxonomy" id="871963"/>
    <lineage>
        <taxon>Bacteria</taxon>
        <taxon>Bacillati</taxon>
        <taxon>Bacillota</taxon>
        <taxon>Clostridia</taxon>
        <taxon>Eubacteriales</taxon>
        <taxon>Desulfitobacteriaceae</taxon>
        <taxon>Desulfitobacterium</taxon>
    </lineage>
</organism>
<evidence type="ECO:0000313" key="3">
    <source>
        <dbReference type="Proteomes" id="UP000010797"/>
    </source>
</evidence>
<dbReference type="EMBL" id="CP003344">
    <property type="protein sequence ID" value="AGA68119.1"/>
    <property type="molecule type" value="Genomic_DNA"/>
</dbReference>
<dbReference type="KEGG" id="ddl:Desdi_0586"/>
<evidence type="ECO:0000256" key="1">
    <source>
        <dbReference type="SAM" id="MobiDB-lite"/>
    </source>
</evidence>
<sequence>MAQTTRAQREKRTVEVMIKLYCKDNHKIETGLCPECQELLEYSQKRAENCMFGEDKPVCGDCTVHCYKKDRREKIREVMRYAGPRMLLQHPIMAIQHLVDKKHKPQSKDEQISSLKSASKYNRER</sequence>
<keyword evidence="3" id="KW-1185">Reference proteome</keyword>
<dbReference type="eggNOG" id="ENOG5032ZJK">
    <property type="taxonomic scope" value="Bacteria"/>
</dbReference>